<feature type="repeat" description="WD" evidence="4">
    <location>
        <begin position="258"/>
        <end position="293"/>
    </location>
</feature>
<dbReference type="OrthoDB" id="24670at2759"/>
<dbReference type="InterPro" id="IPR015943">
    <property type="entry name" value="WD40/YVTN_repeat-like_dom_sf"/>
</dbReference>
<evidence type="ECO:0000313" key="5">
    <source>
        <dbReference type="EMBL" id="CAD7704261.1"/>
    </source>
</evidence>
<dbReference type="InterPro" id="IPR045159">
    <property type="entry name" value="DCAF7-like"/>
</dbReference>
<keyword evidence="2" id="KW-0677">Repeat</keyword>
<accession>A0A8S1JB28</accession>
<proteinExistence type="predicted"/>
<keyword evidence="3" id="KW-0007">Acetylation</keyword>
<feature type="repeat" description="WD" evidence="4">
    <location>
        <begin position="169"/>
        <end position="209"/>
    </location>
</feature>
<dbReference type="PROSITE" id="PS00678">
    <property type="entry name" value="WD_REPEATS_1"/>
    <property type="match status" value="1"/>
</dbReference>
<name>A0A8S1JB28_9CHLO</name>
<sequence>MTETGATSQGSSDKGAEIFTYNASATLYAMNWSIRKDKHFRLALGSFQEATNNFLEVIQLNEDTGQFVCHPGHRVELGYPATKVMFTPDREGTLSDLVASAGESLRLWRVGEAGLQLEATLSNAKNPEYCEPLTSFDWNDQMPSRLGTASIDTTCTIWDVERRVVDKQLIAHDREVYDIAWGGRGVFATVSADGSVRVFDLRDTERSTIIFESPKPDTPLVRLSWNKQDPRYLATVIKDSPKVVVLDIRYPTQPVVELDRHQAPVNAVTWAPHSSCHMCTAGDDAQALIWDLSAIGKPMERSLDPILSYSAGAEVMQLQWSTTRPDWIAICFGHKAQILRV</sequence>
<dbReference type="Pfam" id="PF00400">
    <property type="entry name" value="WD40"/>
    <property type="match status" value="2"/>
</dbReference>
<evidence type="ECO:0000256" key="4">
    <source>
        <dbReference type="PROSITE-ProRule" id="PRU00221"/>
    </source>
</evidence>
<gene>
    <name evidence="5" type="ORF">OSTQU699_LOCUS9616</name>
</gene>
<dbReference type="PANTHER" id="PTHR19919">
    <property type="entry name" value="WD REPEAT CONTAINING PROTEIN"/>
    <property type="match status" value="1"/>
</dbReference>
<dbReference type="Gene3D" id="2.130.10.10">
    <property type="entry name" value="YVTN repeat-like/Quinoprotein amine dehydrogenase"/>
    <property type="match status" value="1"/>
</dbReference>
<reference evidence="5" key="1">
    <citation type="submission" date="2020-12" db="EMBL/GenBank/DDBJ databases">
        <authorList>
            <person name="Iha C."/>
        </authorList>
    </citation>
    <scope>NUCLEOTIDE SEQUENCE</scope>
</reference>
<dbReference type="InterPro" id="IPR019775">
    <property type="entry name" value="WD40_repeat_CS"/>
</dbReference>
<dbReference type="AlphaFoldDB" id="A0A8S1JB28"/>
<evidence type="ECO:0000313" key="6">
    <source>
        <dbReference type="Proteomes" id="UP000708148"/>
    </source>
</evidence>
<dbReference type="InterPro" id="IPR036322">
    <property type="entry name" value="WD40_repeat_dom_sf"/>
</dbReference>
<keyword evidence="6" id="KW-1185">Reference proteome</keyword>
<evidence type="ECO:0000256" key="3">
    <source>
        <dbReference type="ARBA" id="ARBA00022990"/>
    </source>
</evidence>
<evidence type="ECO:0000256" key="2">
    <source>
        <dbReference type="ARBA" id="ARBA00022737"/>
    </source>
</evidence>
<dbReference type="Proteomes" id="UP000708148">
    <property type="component" value="Unassembled WGS sequence"/>
</dbReference>
<dbReference type="InterPro" id="IPR001680">
    <property type="entry name" value="WD40_rpt"/>
</dbReference>
<organism evidence="5 6">
    <name type="scientific">Ostreobium quekettii</name>
    <dbReference type="NCBI Taxonomy" id="121088"/>
    <lineage>
        <taxon>Eukaryota</taxon>
        <taxon>Viridiplantae</taxon>
        <taxon>Chlorophyta</taxon>
        <taxon>core chlorophytes</taxon>
        <taxon>Ulvophyceae</taxon>
        <taxon>TCBD clade</taxon>
        <taxon>Bryopsidales</taxon>
        <taxon>Ostreobineae</taxon>
        <taxon>Ostreobiaceae</taxon>
        <taxon>Ostreobium</taxon>
    </lineage>
</organism>
<dbReference type="SMART" id="SM00320">
    <property type="entry name" value="WD40"/>
    <property type="match status" value="3"/>
</dbReference>
<dbReference type="EMBL" id="CAJHUC010002720">
    <property type="protein sequence ID" value="CAD7704261.1"/>
    <property type="molecule type" value="Genomic_DNA"/>
</dbReference>
<dbReference type="SUPFAM" id="SSF50978">
    <property type="entry name" value="WD40 repeat-like"/>
    <property type="match status" value="1"/>
</dbReference>
<dbReference type="FunFam" id="2.130.10.10:FF:000234">
    <property type="entry name" value="WD repeat-containing protein LWD1"/>
    <property type="match status" value="1"/>
</dbReference>
<comment type="caution">
    <text evidence="5">The sequence shown here is derived from an EMBL/GenBank/DDBJ whole genome shotgun (WGS) entry which is preliminary data.</text>
</comment>
<keyword evidence="1 4" id="KW-0853">WD repeat</keyword>
<evidence type="ECO:0000256" key="1">
    <source>
        <dbReference type="ARBA" id="ARBA00022574"/>
    </source>
</evidence>
<protein>
    <submittedName>
        <fullName evidence="5">Uncharacterized protein</fullName>
    </submittedName>
</protein>
<dbReference type="PROSITE" id="PS50082">
    <property type="entry name" value="WD_REPEATS_2"/>
    <property type="match status" value="2"/>
</dbReference>